<organism evidence="2 3">
    <name type="scientific">Accumulibacter regalis</name>
    <dbReference type="NCBI Taxonomy" id="522306"/>
    <lineage>
        <taxon>Bacteria</taxon>
        <taxon>Pseudomonadati</taxon>
        <taxon>Pseudomonadota</taxon>
        <taxon>Betaproteobacteria</taxon>
        <taxon>Candidatus Accumulibacter</taxon>
    </lineage>
</organism>
<reference evidence="2" key="1">
    <citation type="submission" date="2014-02" db="EMBL/GenBank/DDBJ databases">
        <title>Expanding our view of genomic diversity in Candidatus Accumulibacter clades.</title>
        <authorList>
            <person name="Skennerton C.T."/>
            <person name="Barr J.J."/>
            <person name="Slater F.R."/>
            <person name="Bond P.L."/>
            <person name="Tyson G.W."/>
        </authorList>
    </citation>
    <scope>NUCLEOTIDE SEQUENCE [LARGE SCALE GENOMIC DNA]</scope>
</reference>
<dbReference type="EMBL" id="JEMY01000034">
    <property type="protein sequence ID" value="EXI87383.1"/>
    <property type="molecule type" value="Genomic_DNA"/>
</dbReference>
<accession>A0A011NXE9</accession>
<dbReference type="Pfam" id="PF00551">
    <property type="entry name" value="Formyl_trans_N"/>
    <property type="match status" value="1"/>
</dbReference>
<dbReference type="InterPro" id="IPR036477">
    <property type="entry name" value="Formyl_transf_N_sf"/>
</dbReference>
<gene>
    <name evidence="2" type="ORF">AW11_02511</name>
</gene>
<evidence type="ECO:0000313" key="2">
    <source>
        <dbReference type="EMBL" id="EXI87383.1"/>
    </source>
</evidence>
<dbReference type="STRING" id="1454004.AW11_02511"/>
<dbReference type="PATRIC" id="fig|1454004.3.peg.2594"/>
<feature type="domain" description="Formyl transferase N-terminal" evidence="1">
    <location>
        <begin position="115"/>
        <end position="223"/>
    </location>
</feature>
<evidence type="ECO:0000313" key="3">
    <source>
        <dbReference type="Proteomes" id="UP000022141"/>
    </source>
</evidence>
<sequence length="288" mass="32793">MMSMAVTEINLTVIGDRACSTTRTYLTYLRAAGLRPRRLWLVDFVRPTPTLLRLRALIGERLAELWRRSRAPHAQATDADYRALCLQLQREAGFDPIDHFGHWQSQELASKVEQFSASDFHDPVLQRRLLNMTDTAFLYTNGGIVPASLLDKPGVRVLHIHPGIVPDIRGSDCLLWSAQVRRRIGVSCFYMSPGIDEGPLIGQHETDLPHLPTMAELLPAGREPELYRALLFAVDPHFRARLLVEVLQQHPGTDLRSLPFVTQPPARRPAYLWMHPRLRTRVMKDAFL</sequence>
<comment type="caution">
    <text evidence="2">The sequence shown here is derived from an EMBL/GenBank/DDBJ whole genome shotgun (WGS) entry which is preliminary data.</text>
</comment>
<dbReference type="GO" id="GO:0016740">
    <property type="term" value="F:transferase activity"/>
    <property type="evidence" value="ECO:0007669"/>
    <property type="project" value="UniProtKB-KW"/>
</dbReference>
<dbReference type="AlphaFoldDB" id="A0A011NXE9"/>
<dbReference type="eggNOG" id="ENOG502ZEBR">
    <property type="taxonomic scope" value="Bacteria"/>
</dbReference>
<dbReference type="InterPro" id="IPR002376">
    <property type="entry name" value="Formyl_transf_N"/>
</dbReference>
<evidence type="ECO:0000259" key="1">
    <source>
        <dbReference type="Pfam" id="PF00551"/>
    </source>
</evidence>
<keyword evidence="3" id="KW-1185">Reference proteome</keyword>
<keyword evidence="2" id="KW-0808">Transferase</keyword>
<dbReference type="Gene3D" id="3.40.50.170">
    <property type="entry name" value="Formyl transferase, N-terminal domain"/>
    <property type="match status" value="1"/>
</dbReference>
<name>A0A011NXE9_ACCRE</name>
<dbReference type="Proteomes" id="UP000022141">
    <property type="component" value="Unassembled WGS sequence"/>
</dbReference>
<dbReference type="SUPFAM" id="SSF53328">
    <property type="entry name" value="Formyltransferase"/>
    <property type="match status" value="1"/>
</dbReference>
<proteinExistence type="predicted"/>
<protein>
    <submittedName>
        <fullName evidence="2">Formyl transferase</fullName>
    </submittedName>
</protein>